<reference evidence="3 4" key="1">
    <citation type="submission" date="2019-03" db="EMBL/GenBank/DDBJ databases">
        <title>Genomic Encyclopedia of Type Strains, Phase IV (KMG-IV): sequencing the most valuable type-strain genomes for metagenomic binning, comparative biology and taxonomic classification.</title>
        <authorList>
            <person name="Goeker M."/>
        </authorList>
    </citation>
    <scope>NUCLEOTIDE SEQUENCE [LARGE SCALE GENOMIC DNA]</scope>
    <source>
        <strain evidence="3 4">DSM 100451</strain>
    </source>
</reference>
<keyword evidence="1" id="KW-0812">Transmembrane</keyword>
<evidence type="ECO:0000256" key="1">
    <source>
        <dbReference type="SAM" id="Phobius"/>
    </source>
</evidence>
<keyword evidence="1" id="KW-1133">Transmembrane helix</keyword>
<feature type="transmembrane region" description="Helical" evidence="1">
    <location>
        <begin position="163"/>
        <end position="179"/>
    </location>
</feature>
<dbReference type="RefSeq" id="WP_058966101.1">
    <property type="nucleotide sequence ID" value="NZ_CABKVM010000019.1"/>
</dbReference>
<feature type="transmembrane region" description="Helical" evidence="1">
    <location>
        <begin position="184"/>
        <end position="202"/>
    </location>
</feature>
<dbReference type="Proteomes" id="UP000295184">
    <property type="component" value="Unassembled WGS sequence"/>
</dbReference>
<dbReference type="OrthoDB" id="9790723at2"/>
<dbReference type="AlphaFoldDB" id="A0A4R1R6T0"/>
<gene>
    <name evidence="3" type="ORF">EDD77_10233</name>
</gene>
<feature type="transmembrane region" description="Helical" evidence="1">
    <location>
        <begin position="53"/>
        <end position="73"/>
    </location>
</feature>
<dbReference type="InterPro" id="IPR000326">
    <property type="entry name" value="PAP2/HPO"/>
</dbReference>
<dbReference type="STRING" id="1650663.GCA_001486665_02867"/>
<protein>
    <submittedName>
        <fullName evidence="3">PAP2 superfamily protein</fullName>
    </submittedName>
</protein>
<keyword evidence="1" id="KW-0472">Membrane</keyword>
<dbReference type="Pfam" id="PF01569">
    <property type="entry name" value="PAP2"/>
    <property type="match status" value="1"/>
</dbReference>
<name>A0A4R1R6T0_9FIRM</name>
<evidence type="ECO:0000259" key="2">
    <source>
        <dbReference type="Pfam" id="PF01569"/>
    </source>
</evidence>
<dbReference type="EMBL" id="SLUM01000002">
    <property type="protein sequence ID" value="TCL61295.1"/>
    <property type="molecule type" value="Genomic_DNA"/>
</dbReference>
<evidence type="ECO:0000313" key="4">
    <source>
        <dbReference type="Proteomes" id="UP000295184"/>
    </source>
</evidence>
<dbReference type="Gene3D" id="1.20.144.10">
    <property type="entry name" value="Phosphatidic acid phosphatase type 2/haloperoxidase"/>
    <property type="match status" value="1"/>
</dbReference>
<sequence>MHSALSWLRKNPHAWLMGYWAFYLFGFFSLEQLDPEYTIIHCFIDDWIPFNEWFVIPYCLWYLWMPGTMLYLFFKDKTDYCRLCFIMFVGMTLAMLTYLVWPNGLDLREPIQRQNVLCQLVELLRSIDTPTNVCPSIHISSTASIAIVGLRCKQFRGNLPVKALIWTMTILITLSTLFLRQHSVIDVVAGAALSLVLMIPAYRINWEKLFPEIAPSANSAA</sequence>
<proteinExistence type="predicted"/>
<organism evidence="3 4">
    <name type="scientific">Allofournierella massiliensis</name>
    <dbReference type="NCBI Taxonomy" id="1650663"/>
    <lineage>
        <taxon>Bacteria</taxon>
        <taxon>Bacillati</taxon>
        <taxon>Bacillota</taxon>
        <taxon>Clostridia</taxon>
        <taxon>Eubacteriales</taxon>
        <taxon>Oscillospiraceae</taxon>
        <taxon>Allofournierella</taxon>
    </lineage>
</organism>
<feature type="transmembrane region" description="Helical" evidence="1">
    <location>
        <begin position="12"/>
        <end position="30"/>
    </location>
</feature>
<comment type="caution">
    <text evidence="3">The sequence shown here is derived from an EMBL/GenBank/DDBJ whole genome shotgun (WGS) entry which is preliminary data.</text>
</comment>
<feature type="domain" description="Phosphatidic acid phosphatase type 2/haloperoxidase" evidence="2">
    <location>
        <begin position="134"/>
        <end position="208"/>
    </location>
</feature>
<feature type="transmembrane region" description="Helical" evidence="1">
    <location>
        <begin position="80"/>
        <end position="101"/>
    </location>
</feature>
<accession>A0A4R1R6T0</accession>
<evidence type="ECO:0000313" key="3">
    <source>
        <dbReference type="EMBL" id="TCL61295.1"/>
    </source>
</evidence>